<dbReference type="AlphaFoldDB" id="A0A1C0YMN5"/>
<comment type="similarity">
    <text evidence="5">Belongs to the Prp family.</text>
</comment>
<accession>A0A1C0YMN5</accession>
<reference evidence="7 8" key="1">
    <citation type="submission" date="2016-07" db="EMBL/GenBank/DDBJ databases">
        <title>Caryophanon tenue genome sequencing.</title>
        <authorList>
            <person name="Verma A."/>
            <person name="Pal Y."/>
            <person name="Krishnamurthi S."/>
        </authorList>
    </citation>
    <scope>NUCLEOTIDE SEQUENCE [LARGE SCALE GENOMIC DNA]</scope>
    <source>
        <strain evidence="7 8">DSM 14152</strain>
    </source>
</reference>
<comment type="caution">
    <text evidence="7">The sequence shown here is derived from an EMBL/GenBank/DDBJ whole genome shotgun (WGS) entry which is preliminary data.</text>
</comment>
<dbReference type="GO" id="GO:0042254">
    <property type="term" value="P:ribosome biogenesis"/>
    <property type="evidence" value="ECO:0007669"/>
    <property type="project" value="UniProtKB-KW"/>
</dbReference>
<organism evidence="7 8">
    <name type="scientific">Caryophanon tenue</name>
    <dbReference type="NCBI Taxonomy" id="33978"/>
    <lineage>
        <taxon>Bacteria</taxon>
        <taxon>Bacillati</taxon>
        <taxon>Bacillota</taxon>
        <taxon>Bacilli</taxon>
        <taxon>Bacillales</taxon>
        <taxon>Caryophanaceae</taxon>
        <taxon>Caryophanon</taxon>
    </lineage>
</organism>
<dbReference type="Pfam" id="PF04327">
    <property type="entry name" value="Peptidase_Prp"/>
    <property type="match status" value="1"/>
</dbReference>
<evidence type="ECO:0000256" key="3">
    <source>
        <dbReference type="ARBA" id="ARBA00022801"/>
    </source>
</evidence>
<dbReference type="InterPro" id="IPR036764">
    <property type="entry name" value="Peptidase_Prp_sf"/>
</dbReference>
<dbReference type="InterPro" id="IPR007422">
    <property type="entry name" value="Peptidase_Prp"/>
</dbReference>
<evidence type="ECO:0000256" key="6">
    <source>
        <dbReference type="ARBA" id="ARBA00044538"/>
    </source>
</evidence>
<keyword evidence="7" id="KW-0687">Ribonucleoprotein</keyword>
<keyword evidence="7" id="KW-0689">Ribosomal protein</keyword>
<dbReference type="PANTHER" id="PTHR39178:SF1">
    <property type="entry name" value="RIBOSOMAL-PROCESSING CYSTEINE PROTEASE PRP"/>
    <property type="match status" value="1"/>
</dbReference>
<dbReference type="Gene3D" id="3.30.70.1490">
    <property type="entry name" value="Cysteine protease Prp"/>
    <property type="match status" value="1"/>
</dbReference>
<gene>
    <name evidence="7" type="ORF">A6M13_00960</name>
</gene>
<evidence type="ECO:0000256" key="4">
    <source>
        <dbReference type="ARBA" id="ARBA00022807"/>
    </source>
</evidence>
<dbReference type="RefSeq" id="WP_066542241.1">
    <property type="nucleotide sequence ID" value="NZ_MASJ01000001.1"/>
</dbReference>
<dbReference type="OrthoDB" id="48998at2"/>
<keyword evidence="4" id="KW-0788">Thiol protease</keyword>
<evidence type="ECO:0000256" key="1">
    <source>
        <dbReference type="ARBA" id="ARBA00022517"/>
    </source>
</evidence>
<keyword evidence="1" id="KW-0690">Ribosome biogenesis</keyword>
<dbReference type="PANTHER" id="PTHR39178">
    <property type="entry name" value="HYPOTHETICAL RIBOSOME-ASSOCIATED PROTEIN"/>
    <property type="match status" value="1"/>
</dbReference>
<proteinExistence type="inferred from homology"/>
<evidence type="ECO:0000313" key="8">
    <source>
        <dbReference type="Proteomes" id="UP000093199"/>
    </source>
</evidence>
<dbReference type="GO" id="GO:0006508">
    <property type="term" value="P:proteolysis"/>
    <property type="evidence" value="ECO:0007669"/>
    <property type="project" value="UniProtKB-KW"/>
</dbReference>
<keyword evidence="2" id="KW-0645">Protease</keyword>
<dbReference type="Proteomes" id="UP000093199">
    <property type="component" value="Unassembled WGS sequence"/>
</dbReference>
<protein>
    <recommendedName>
        <fullName evidence="6">Ribosomal processing cysteine protease Prp</fullName>
    </recommendedName>
</protein>
<dbReference type="STRING" id="33978.A6M13_00960"/>
<dbReference type="EMBL" id="MASJ01000001">
    <property type="protein sequence ID" value="OCS88447.1"/>
    <property type="molecule type" value="Genomic_DNA"/>
</dbReference>
<dbReference type="CDD" id="cd16332">
    <property type="entry name" value="Prp-like"/>
    <property type="match status" value="1"/>
</dbReference>
<keyword evidence="3" id="KW-0378">Hydrolase</keyword>
<evidence type="ECO:0000256" key="5">
    <source>
        <dbReference type="ARBA" id="ARBA00044503"/>
    </source>
</evidence>
<sequence length="113" mass="12343">MITVTIHSDENRKSYGFDISGHALSDVYGRDLVCAGASAVAFGAVNAIGQLVQITPQIEQGAEGGYLSVQINPAELTEKQDETLQVILNTMVTQFYTMVASYSDYIELKYKMV</sequence>
<dbReference type="GO" id="GO:0005840">
    <property type="term" value="C:ribosome"/>
    <property type="evidence" value="ECO:0007669"/>
    <property type="project" value="UniProtKB-KW"/>
</dbReference>
<name>A0A1C0YMN5_9BACL</name>
<evidence type="ECO:0000256" key="2">
    <source>
        <dbReference type="ARBA" id="ARBA00022670"/>
    </source>
</evidence>
<dbReference type="SUPFAM" id="SSF118010">
    <property type="entry name" value="TM1457-like"/>
    <property type="match status" value="1"/>
</dbReference>
<dbReference type="GO" id="GO:0008234">
    <property type="term" value="F:cysteine-type peptidase activity"/>
    <property type="evidence" value="ECO:0007669"/>
    <property type="project" value="UniProtKB-KW"/>
</dbReference>
<evidence type="ECO:0000313" key="7">
    <source>
        <dbReference type="EMBL" id="OCS88447.1"/>
    </source>
</evidence>
<keyword evidence="8" id="KW-1185">Reference proteome</keyword>